<evidence type="ECO:0000313" key="2">
    <source>
        <dbReference type="EMBL" id="SEK44563.1"/>
    </source>
</evidence>
<organism evidence="2 3">
    <name type="scientific">Ruminococcus albus</name>
    <dbReference type="NCBI Taxonomy" id="1264"/>
    <lineage>
        <taxon>Bacteria</taxon>
        <taxon>Bacillati</taxon>
        <taxon>Bacillota</taxon>
        <taxon>Clostridia</taxon>
        <taxon>Eubacteriales</taxon>
        <taxon>Oscillospiraceae</taxon>
        <taxon>Ruminococcus</taxon>
    </lineage>
</organism>
<feature type="transmembrane region" description="Helical" evidence="1">
    <location>
        <begin position="279"/>
        <end position="296"/>
    </location>
</feature>
<feature type="transmembrane region" description="Helical" evidence="1">
    <location>
        <begin position="254"/>
        <end position="272"/>
    </location>
</feature>
<reference evidence="2 3" key="1">
    <citation type="submission" date="2016-10" db="EMBL/GenBank/DDBJ databases">
        <authorList>
            <person name="de Groot N.N."/>
        </authorList>
    </citation>
    <scope>NUCLEOTIDE SEQUENCE [LARGE SCALE GENOMIC DNA]</scope>
    <source>
        <strain evidence="2 3">KH2T6</strain>
    </source>
</reference>
<dbReference type="PANTHER" id="PTHR37422">
    <property type="entry name" value="TEICHURONIC ACID BIOSYNTHESIS PROTEIN TUAE"/>
    <property type="match status" value="1"/>
</dbReference>
<dbReference type="AlphaFoldDB" id="A0A1H7H2E0"/>
<feature type="transmembrane region" description="Helical" evidence="1">
    <location>
        <begin position="441"/>
        <end position="460"/>
    </location>
</feature>
<keyword evidence="2" id="KW-0436">Ligase</keyword>
<proteinExistence type="predicted"/>
<accession>A0A1H7H2E0</accession>
<feature type="transmembrane region" description="Helical" evidence="1">
    <location>
        <begin position="302"/>
        <end position="321"/>
    </location>
</feature>
<sequence length="526" mass="56763">MAKDKKTDTLNKGHKHLFGSTEKSDFILNMDFDGAQKMCSRFCMLAVLIISLVLIPAYYTQHIEMYFEEGMPHYLSDNFIFYSASMVMLMGGLGYLVFDVARQKGLVDLKNNKTLILPILLLVSTLVSALAAGSKHDSLLGYIGRHDGFLMTLGWLGLFAAAAALGDGNRKKTLSDFIVGMGTFQAIVGIVEAIPGVSSVTKNYFENLFLYPSTTDVADASKGEIYISQEENYTSFGVYVKSRVASGFLTSPHALAAFLTVAFALAIGGAAFDDNKKRRILYCIAAPIMAAAACLTDVYAGVLGIGAASLIVLIVAVIKAAKGGKGALAVFIPLAVSGIAAGALFGTGTAKFNDENVIFTDSYVVRSIGHYERYDYVSGITDKDSDTRGIYDYLFGDAVNVISNKPALGVGPDNGIYFLTQYNLTMDRSYNEYMDTAMQKGVITLILYAVFLMATLIKGIKLAAGFVKGKSDWVSAAAFAAVLAYVIQAWFNTTWFSATYIMFIAAGLCWDISVKGKSDKAKTNSK</sequence>
<feature type="transmembrane region" description="Helical" evidence="1">
    <location>
        <begin position="472"/>
        <end position="491"/>
    </location>
</feature>
<dbReference type="PANTHER" id="PTHR37422:SF13">
    <property type="entry name" value="LIPOPOLYSACCHARIDE BIOSYNTHESIS PROTEIN PA4999-RELATED"/>
    <property type="match status" value="1"/>
</dbReference>
<protein>
    <submittedName>
        <fullName evidence="2">O-Antigen ligase</fullName>
    </submittedName>
</protein>
<feature type="transmembrane region" description="Helical" evidence="1">
    <location>
        <begin position="177"/>
        <end position="197"/>
    </location>
</feature>
<feature type="transmembrane region" description="Helical" evidence="1">
    <location>
        <begin position="497"/>
        <end position="514"/>
    </location>
</feature>
<dbReference type="OrthoDB" id="1817912at2"/>
<keyword evidence="1" id="KW-0812">Transmembrane</keyword>
<feature type="transmembrane region" description="Helical" evidence="1">
    <location>
        <begin position="114"/>
        <end position="133"/>
    </location>
</feature>
<dbReference type="InterPro" id="IPR051533">
    <property type="entry name" value="WaaL-like"/>
</dbReference>
<dbReference type="GO" id="GO:0016874">
    <property type="term" value="F:ligase activity"/>
    <property type="evidence" value="ECO:0007669"/>
    <property type="project" value="UniProtKB-KW"/>
</dbReference>
<evidence type="ECO:0000313" key="3">
    <source>
        <dbReference type="Proteomes" id="UP000186015"/>
    </source>
</evidence>
<keyword evidence="1" id="KW-1133">Transmembrane helix</keyword>
<feature type="transmembrane region" description="Helical" evidence="1">
    <location>
        <begin position="328"/>
        <end position="346"/>
    </location>
</feature>
<evidence type="ECO:0000256" key="1">
    <source>
        <dbReference type="SAM" id="Phobius"/>
    </source>
</evidence>
<keyword evidence="1" id="KW-0472">Membrane</keyword>
<feature type="transmembrane region" description="Helical" evidence="1">
    <location>
        <begin position="148"/>
        <end position="165"/>
    </location>
</feature>
<dbReference type="EMBL" id="FOAT01000002">
    <property type="protein sequence ID" value="SEK44563.1"/>
    <property type="molecule type" value="Genomic_DNA"/>
</dbReference>
<feature type="transmembrane region" description="Helical" evidence="1">
    <location>
        <begin position="42"/>
        <end position="59"/>
    </location>
</feature>
<dbReference type="RefSeq" id="WP_074829917.1">
    <property type="nucleotide sequence ID" value="NZ_FOAT01000002.1"/>
</dbReference>
<gene>
    <name evidence="2" type="ORF">SAMN05216469_102366</name>
</gene>
<feature type="transmembrane region" description="Helical" evidence="1">
    <location>
        <begin position="79"/>
        <end position="102"/>
    </location>
</feature>
<name>A0A1H7H2E0_RUMAL</name>
<dbReference type="Proteomes" id="UP000186015">
    <property type="component" value="Unassembled WGS sequence"/>
</dbReference>